<dbReference type="Gene3D" id="3.40.50.300">
    <property type="entry name" value="P-loop containing nucleotide triphosphate hydrolases"/>
    <property type="match status" value="1"/>
</dbReference>
<accession>A0A450YVK7</accession>
<dbReference type="GO" id="GO:0005886">
    <property type="term" value="C:plasma membrane"/>
    <property type="evidence" value="ECO:0007669"/>
    <property type="project" value="TreeGrafter"/>
</dbReference>
<dbReference type="PROSITE" id="PS50893">
    <property type="entry name" value="ABC_TRANSPORTER_2"/>
    <property type="match status" value="1"/>
</dbReference>
<dbReference type="SUPFAM" id="SSF52540">
    <property type="entry name" value="P-loop containing nucleoside triphosphate hydrolases"/>
    <property type="match status" value="1"/>
</dbReference>
<dbReference type="Pfam" id="PF00005">
    <property type="entry name" value="ABC_tran"/>
    <property type="match status" value="1"/>
</dbReference>
<name>A0A450YVK7_9GAMM</name>
<dbReference type="PANTHER" id="PTHR45772:SF9">
    <property type="entry name" value="CONSERVED COMPONENT OF ABC TRANSPORTER FOR NATURAL AMINO ACIDS"/>
    <property type="match status" value="1"/>
</dbReference>
<protein>
    <submittedName>
        <fullName evidence="5">Branched-chain amino acid transport system ATP-binding protein</fullName>
    </submittedName>
</protein>
<dbReference type="AlphaFoldDB" id="A0A450YVK7"/>
<dbReference type="GO" id="GO:0016887">
    <property type="term" value="F:ATP hydrolysis activity"/>
    <property type="evidence" value="ECO:0007669"/>
    <property type="project" value="InterPro"/>
</dbReference>
<dbReference type="InterPro" id="IPR003593">
    <property type="entry name" value="AAA+_ATPase"/>
</dbReference>
<evidence type="ECO:0000256" key="1">
    <source>
        <dbReference type="ARBA" id="ARBA00022448"/>
    </source>
</evidence>
<reference evidence="5" key="1">
    <citation type="submission" date="2019-02" db="EMBL/GenBank/DDBJ databases">
        <authorList>
            <person name="Gruber-Vodicka R. H."/>
            <person name="Seah K. B. B."/>
        </authorList>
    </citation>
    <scope>NUCLEOTIDE SEQUENCE</scope>
    <source>
        <strain evidence="5">BECK_BZ125</strain>
    </source>
</reference>
<evidence type="ECO:0000313" key="5">
    <source>
        <dbReference type="EMBL" id="VFK45587.1"/>
    </source>
</evidence>
<dbReference type="InterPro" id="IPR051120">
    <property type="entry name" value="ABC_AA/LPS_Transport"/>
</dbReference>
<feature type="domain" description="ABC transporter" evidence="4">
    <location>
        <begin position="3"/>
        <end position="248"/>
    </location>
</feature>
<dbReference type="GO" id="GO:0005524">
    <property type="term" value="F:ATP binding"/>
    <property type="evidence" value="ECO:0007669"/>
    <property type="project" value="UniProtKB-KW"/>
</dbReference>
<dbReference type="InterPro" id="IPR027417">
    <property type="entry name" value="P-loop_NTPase"/>
</dbReference>
<sequence>MLLECRNMAKRFGNLRAVADVSLALRQGEILALVGPNGAGKTTLLDLLTGAQQSDTGEIHMDGEAVRVPALKEMARRGFLRTWQRPRYVADLTVLENMLIEFPHQIGERWTGALRRAKWGSQELALSEIAHGVLQRLGLDEFAEKPARELSLGQVKLLTLGMVLVSGPRIVGLDEPVAGVATPLRNTIVGVLEERRMDMGTILIEHDLAFVRKLADRVLLMAEGGIILEGPPDEVLDSDVALRIYVGTKRTDD</sequence>
<organism evidence="5">
    <name type="scientific">Candidatus Kentrum sp. TC</name>
    <dbReference type="NCBI Taxonomy" id="2126339"/>
    <lineage>
        <taxon>Bacteria</taxon>
        <taxon>Pseudomonadati</taxon>
        <taxon>Pseudomonadota</taxon>
        <taxon>Gammaproteobacteria</taxon>
        <taxon>Candidatus Kentrum</taxon>
    </lineage>
</organism>
<keyword evidence="1" id="KW-0813">Transport</keyword>
<evidence type="ECO:0000256" key="3">
    <source>
        <dbReference type="ARBA" id="ARBA00022840"/>
    </source>
</evidence>
<gene>
    <name evidence="5" type="ORF">BECKTC1821E_GA0114239_105117</name>
</gene>
<evidence type="ECO:0000259" key="4">
    <source>
        <dbReference type="PROSITE" id="PS50893"/>
    </source>
</evidence>
<dbReference type="InterPro" id="IPR003439">
    <property type="entry name" value="ABC_transporter-like_ATP-bd"/>
</dbReference>
<evidence type="ECO:0000256" key="2">
    <source>
        <dbReference type="ARBA" id="ARBA00022741"/>
    </source>
</evidence>
<dbReference type="EMBL" id="CAADFT010000051">
    <property type="protein sequence ID" value="VFK45587.1"/>
    <property type="molecule type" value="Genomic_DNA"/>
</dbReference>
<keyword evidence="2" id="KW-0547">Nucleotide-binding</keyword>
<dbReference type="PANTHER" id="PTHR45772">
    <property type="entry name" value="CONSERVED COMPONENT OF ABC TRANSPORTER FOR NATURAL AMINO ACIDS-RELATED"/>
    <property type="match status" value="1"/>
</dbReference>
<keyword evidence="3 5" id="KW-0067">ATP-binding</keyword>
<dbReference type="SMART" id="SM00382">
    <property type="entry name" value="AAA"/>
    <property type="match status" value="1"/>
</dbReference>
<proteinExistence type="predicted"/>